<feature type="compositionally biased region" description="Low complexity" evidence="1">
    <location>
        <begin position="679"/>
        <end position="688"/>
    </location>
</feature>
<reference evidence="2 3" key="1">
    <citation type="submission" date="2018-08" db="EMBL/GenBank/DDBJ databases">
        <title>Sequencing the genomes of 1000 actinobacteria strains.</title>
        <authorList>
            <person name="Klenk H.-P."/>
        </authorList>
    </citation>
    <scope>NUCLEOTIDE SEQUENCE [LARGE SCALE GENOMIC DNA]</scope>
    <source>
        <strain evidence="2 3">DSM 44099</strain>
    </source>
</reference>
<feature type="compositionally biased region" description="Low complexity" evidence="1">
    <location>
        <begin position="427"/>
        <end position="462"/>
    </location>
</feature>
<feature type="compositionally biased region" description="Pro residues" evidence="1">
    <location>
        <begin position="764"/>
        <end position="773"/>
    </location>
</feature>
<feature type="compositionally biased region" description="Basic and acidic residues" evidence="1">
    <location>
        <begin position="806"/>
        <end position="818"/>
    </location>
</feature>
<dbReference type="AlphaFoldDB" id="A0A3D9ZIB5"/>
<sequence>MALVRVYCGLASAEPTGRPAGAGTGLTAAVVDDAGRLLGVCEITDDPAGYAQLGAVLAERANGPGSAAIAADSDDHQVTSLLTAAGRPLAIADDDAVDDFAERFADDESLEEMESPPAERRAVGLARALQAGAIFAIGLPVPRDLAPYRPILAAHSALAGGRHSAAATLREVLRELYPAALRAFSDPAEPLTLAVLDALPEPGTLSGTVARGRDLPAAAEAVAVRLTASGVADQARVLEAITALRVAIAETPRRGTINKTLASASADAVRQAVAAVRSCDDGCAALVATLAARTTLVTAAPRRPIRRATAETEPTPLRRVTETEPAPVLRVAETEPAATPAGLHALPLPLPDRSSTGRRHRPEPAAAATTPRALTTPPVAPAPVAPPPTAPTPVTTAASVPFAEPAQPVEPARPQRAASPARPPNAPRRQATPRTPARSAEPPAAAATPPAASAPTGASMPSRSPGHAWSTGFDGTSRYEQPAASASNGFDSASRYEQPAASDGPGRYEQPAASDGPGRYEQPAASDGPGRFQSPAASDGPSRFQSPAASDGPSRFQQPAASNGSDRSSRFQQPAASEGSDGPSRFQPAASNGSDGPSRFQPAASNGSDGPSRFQPAASNGSDGPSRFQQPAAASGSGGFDSTGRYARPAPTEQAGFDNASRYEQPAATPQSAPPAAPQSPAAMAMPLPGRPVSASPVNKPISVPPPPPGITPIPAQRPTVPPAEAGEPFRATLTNAAMNSARAERKRPTVIPPRANGRGATATPPPAPPQPPVSGFQATDLSIPVPAPRPEPGARANWPLVDNTSDERANGEPRFPDLSELPPSELDRPTYSPIGDDRVQPPWLADDMPPEPPILRLVEPPPLADRALREEAPRENRSRVRDERRTRDDYAARYDAPPLRLVETPSDTGSHPQLPIGISAPPVSNDEGDGDLLIFAAARSAWFTGHPEDEAEDLGWASVADTGWQAAEKAAQPAVGIETQSGLPRRVPQANLVPGSPLRDERPFRIVRDAASIAAHTTGYFRGWRRGQEIGGYAVGGRPGRESAGGWDFSRDHGGRDESQEYEYRSARS</sequence>
<feature type="compositionally biased region" description="Polar residues" evidence="1">
    <location>
        <begin position="617"/>
        <end position="629"/>
    </location>
</feature>
<organism evidence="2 3">
    <name type="scientific">Asanoa ferruginea</name>
    <dbReference type="NCBI Taxonomy" id="53367"/>
    <lineage>
        <taxon>Bacteria</taxon>
        <taxon>Bacillati</taxon>
        <taxon>Actinomycetota</taxon>
        <taxon>Actinomycetes</taxon>
        <taxon>Micromonosporales</taxon>
        <taxon>Micromonosporaceae</taxon>
        <taxon>Asanoa</taxon>
    </lineage>
</organism>
<evidence type="ECO:0000256" key="1">
    <source>
        <dbReference type="SAM" id="MobiDB-lite"/>
    </source>
</evidence>
<feature type="compositionally biased region" description="Basic and acidic residues" evidence="1">
    <location>
        <begin position="867"/>
        <end position="893"/>
    </location>
</feature>
<keyword evidence="3" id="KW-1185">Reference proteome</keyword>
<evidence type="ECO:0000313" key="3">
    <source>
        <dbReference type="Proteomes" id="UP000256913"/>
    </source>
</evidence>
<protein>
    <recommendedName>
        <fullName evidence="4">Transposase</fullName>
    </recommendedName>
</protein>
<dbReference type="EMBL" id="QUMQ01000001">
    <property type="protein sequence ID" value="REF96981.1"/>
    <property type="molecule type" value="Genomic_DNA"/>
</dbReference>
<feature type="compositionally biased region" description="Low complexity" evidence="1">
    <location>
        <begin position="364"/>
        <end position="377"/>
    </location>
</feature>
<comment type="caution">
    <text evidence="2">The sequence shown here is derived from an EMBL/GenBank/DDBJ whole genome shotgun (WGS) entry which is preliminary data.</text>
</comment>
<feature type="compositionally biased region" description="Polar residues" evidence="1">
    <location>
        <begin position="555"/>
        <end position="575"/>
    </location>
</feature>
<evidence type="ECO:0008006" key="4">
    <source>
        <dbReference type="Google" id="ProtNLM"/>
    </source>
</evidence>
<dbReference type="Proteomes" id="UP000256913">
    <property type="component" value="Unassembled WGS sequence"/>
</dbReference>
<evidence type="ECO:0000313" key="2">
    <source>
        <dbReference type="EMBL" id="REF96981.1"/>
    </source>
</evidence>
<feature type="compositionally biased region" description="Basic and acidic residues" evidence="1">
    <location>
        <begin position="1050"/>
        <end position="1070"/>
    </location>
</feature>
<name>A0A3D9ZIB5_9ACTN</name>
<feature type="compositionally biased region" description="Pro residues" evidence="1">
    <location>
        <begin position="703"/>
        <end position="712"/>
    </location>
</feature>
<feature type="region of interest" description="Disordered" evidence="1">
    <location>
        <begin position="304"/>
        <end position="917"/>
    </location>
</feature>
<gene>
    <name evidence="2" type="ORF">DFJ67_2976</name>
</gene>
<feature type="compositionally biased region" description="Low complexity" evidence="1">
    <location>
        <begin position="336"/>
        <end position="347"/>
    </location>
</feature>
<feature type="compositionally biased region" description="Low complexity" evidence="1">
    <location>
        <begin position="392"/>
        <end position="403"/>
    </location>
</feature>
<accession>A0A3D9ZIB5</accession>
<feature type="compositionally biased region" description="Pro residues" evidence="1">
    <location>
        <begin position="378"/>
        <end position="391"/>
    </location>
</feature>
<proteinExistence type="predicted"/>
<feature type="region of interest" description="Disordered" evidence="1">
    <location>
        <begin position="1036"/>
        <end position="1070"/>
    </location>
</feature>